<dbReference type="Proteomes" id="UP001386955">
    <property type="component" value="Unassembled WGS sequence"/>
</dbReference>
<reference evidence="2 3" key="1">
    <citation type="submission" date="2024-01" db="EMBL/GenBank/DDBJ databases">
        <title>The genomes of 5 underutilized Papilionoideae crops provide insights into root nodulation and disease resistanc.</title>
        <authorList>
            <person name="Jiang F."/>
        </authorList>
    </citation>
    <scope>NUCLEOTIDE SEQUENCE [LARGE SCALE GENOMIC DNA]</scope>
    <source>
        <strain evidence="2">DUOXIRENSHENG_FW03</strain>
        <tissue evidence="2">Leaves</tissue>
    </source>
</reference>
<evidence type="ECO:0000256" key="1">
    <source>
        <dbReference type="SAM" id="MobiDB-lite"/>
    </source>
</evidence>
<dbReference type="AlphaFoldDB" id="A0AAN9SJ16"/>
<comment type="caution">
    <text evidence="2">The sequence shown here is derived from an EMBL/GenBank/DDBJ whole genome shotgun (WGS) entry which is preliminary data.</text>
</comment>
<name>A0AAN9SJ16_PSOTE</name>
<feature type="compositionally biased region" description="Basic and acidic residues" evidence="1">
    <location>
        <begin position="15"/>
        <end position="24"/>
    </location>
</feature>
<protein>
    <submittedName>
        <fullName evidence="2">Uncharacterized protein</fullName>
    </submittedName>
</protein>
<feature type="compositionally biased region" description="Gly residues" evidence="1">
    <location>
        <begin position="1"/>
        <end position="12"/>
    </location>
</feature>
<organism evidence="2 3">
    <name type="scientific">Psophocarpus tetragonolobus</name>
    <name type="common">Winged bean</name>
    <name type="synonym">Dolichos tetragonolobus</name>
    <dbReference type="NCBI Taxonomy" id="3891"/>
    <lineage>
        <taxon>Eukaryota</taxon>
        <taxon>Viridiplantae</taxon>
        <taxon>Streptophyta</taxon>
        <taxon>Embryophyta</taxon>
        <taxon>Tracheophyta</taxon>
        <taxon>Spermatophyta</taxon>
        <taxon>Magnoliopsida</taxon>
        <taxon>eudicotyledons</taxon>
        <taxon>Gunneridae</taxon>
        <taxon>Pentapetalae</taxon>
        <taxon>rosids</taxon>
        <taxon>fabids</taxon>
        <taxon>Fabales</taxon>
        <taxon>Fabaceae</taxon>
        <taxon>Papilionoideae</taxon>
        <taxon>50 kb inversion clade</taxon>
        <taxon>NPAAA clade</taxon>
        <taxon>indigoferoid/millettioid clade</taxon>
        <taxon>Phaseoleae</taxon>
        <taxon>Psophocarpus</taxon>
    </lineage>
</organism>
<keyword evidence="3" id="KW-1185">Reference proteome</keyword>
<proteinExistence type="predicted"/>
<dbReference type="EMBL" id="JAYMYS010000004">
    <property type="protein sequence ID" value="KAK7396439.1"/>
    <property type="molecule type" value="Genomic_DNA"/>
</dbReference>
<sequence length="179" mass="18614">MNGSRGSVGGGATEKVAERKKATESDAAAVREPQWCRYRTMTAQVGNGDFGCLKTLSFFKTLAVRVWKERKSEKATKMNGGGGSVGGGATKKVAGRRSGLVVVGFVSPKGDLVVIRKLRWCRYRTRGAQVGNGDSGCLKTRGEGSVGGGAPEKGRSGTGCCWVSMAKRISGGCTGTAAM</sequence>
<accession>A0AAN9SJ16</accession>
<feature type="region of interest" description="Disordered" evidence="1">
    <location>
        <begin position="1"/>
        <end position="25"/>
    </location>
</feature>
<evidence type="ECO:0000313" key="2">
    <source>
        <dbReference type="EMBL" id="KAK7396439.1"/>
    </source>
</evidence>
<evidence type="ECO:0000313" key="3">
    <source>
        <dbReference type="Proteomes" id="UP001386955"/>
    </source>
</evidence>
<gene>
    <name evidence="2" type="ORF">VNO78_17449</name>
</gene>